<feature type="domain" description="RDD" evidence="7">
    <location>
        <begin position="77"/>
        <end position="253"/>
    </location>
</feature>
<dbReference type="InterPro" id="IPR051791">
    <property type="entry name" value="Pra-immunoreactive"/>
</dbReference>
<dbReference type="STRING" id="1449983.GCA_000647835_00832"/>
<dbReference type="PANTHER" id="PTHR36115:SF4">
    <property type="entry name" value="MEMBRANE PROTEIN"/>
    <property type="match status" value="1"/>
</dbReference>
<keyword evidence="3 6" id="KW-0812">Transmembrane</keyword>
<dbReference type="GO" id="GO:0005886">
    <property type="term" value="C:plasma membrane"/>
    <property type="evidence" value="ECO:0007669"/>
    <property type="project" value="UniProtKB-SubCell"/>
</dbReference>
<dbReference type="Proteomes" id="UP000326951">
    <property type="component" value="Chromosome"/>
</dbReference>
<protein>
    <submittedName>
        <fullName evidence="9">DUF1700 domain-containing protein</fullName>
    </submittedName>
</protein>
<keyword evidence="5 6" id="KW-0472">Membrane</keyword>
<dbReference type="Proteomes" id="UP000285882">
    <property type="component" value="Chromosome"/>
</dbReference>
<evidence type="ECO:0000256" key="5">
    <source>
        <dbReference type="ARBA" id="ARBA00023136"/>
    </source>
</evidence>
<evidence type="ECO:0000313" key="9">
    <source>
        <dbReference type="EMBL" id="QAA22293.1"/>
    </source>
</evidence>
<proteinExistence type="predicted"/>
<keyword evidence="10" id="KW-1185">Reference proteome</keyword>
<accession>A0A410D886</accession>
<dbReference type="PANTHER" id="PTHR36115">
    <property type="entry name" value="PROLINE-RICH ANTIGEN HOMOLOG-RELATED"/>
    <property type="match status" value="1"/>
</dbReference>
<reference evidence="9 10" key="1">
    <citation type="submission" date="2018-01" db="EMBL/GenBank/DDBJ databases">
        <title>Complete genome sequencing of Sporolactobacillus terrae DLG3.</title>
        <authorList>
            <person name="Nam Y.-D."/>
            <person name="Kang J."/>
            <person name="Chung W.-H."/>
        </authorList>
    </citation>
    <scope>NUCLEOTIDE SEQUENCE [LARGE SCALE GENOMIC DNA]</scope>
    <source>
        <strain evidence="9 10">DLG3</strain>
    </source>
</reference>
<evidence type="ECO:0000313" key="8">
    <source>
        <dbReference type="EMBL" id="BBN98606.1"/>
    </source>
</evidence>
<organism evidence="8 11">
    <name type="scientific">Sporolactobacillus terrae</name>
    <dbReference type="NCBI Taxonomy" id="269673"/>
    <lineage>
        <taxon>Bacteria</taxon>
        <taxon>Bacillati</taxon>
        <taxon>Bacillota</taxon>
        <taxon>Bacilli</taxon>
        <taxon>Bacillales</taxon>
        <taxon>Sporolactobacillaceae</taxon>
        <taxon>Sporolactobacillus</taxon>
    </lineage>
</organism>
<evidence type="ECO:0000256" key="6">
    <source>
        <dbReference type="SAM" id="Phobius"/>
    </source>
</evidence>
<evidence type="ECO:0000256" key="1">
    <source>
        <dbReference type="ARBA" id="ARBA00004651"/>
    </source>
</evidence>
<feature type="transmembrane region" description="Helical" evidence="6">
    <location>
        <begin position="219"/>
        <end position="241"/>
    </location>
</feature>
<dbReference type="EMBL" id="AP021853">
    <property type="protein sequence ID" value="BBN98606.1"/>
    <property type="molecule type" value="Genomic_DNA"/>
</dbReference>
<feature type="transmembrane region" description="Helical" evidence="6">
    <location>
        <begin position="83"/>
        <end position="116"/>
    </location>
</feature>
<dbReference type="InterPro" id="IPR010432">
    <property type="entry name" value="RDD"/>
</dbReference>
<name>A0A410D886_9BACL</name>
<evidence type="ECO:0000256" key="3">
    <source>
        <dbReference type="ARBA" id="ARBA00022692"/>
    </source>
</evidence>
<evidence type="ECO:0000259" key="7">
    <source>
        <dbReference type="Pfam" id="PF06271"/>
    </source>
</evidence>
<dbReference type="Pfam" id="PF06271">
    <property type="entry name" value="RDD"/>
    <property type="match status" value="1"/>
</dbReference>
<evidence type="ECO:0000256" key="2">
    <source>
        <dbReference type="ARBA" id="ARBA00022475"/>
    </source>
</evidence>
<keyword evidence="2" id="KW-1003">Cell membrane</keyword>
<dbReference type="AlphaFoldDB" id="A0A410D886"/>
<keyword evidence="4 6" id="KW-1133">Transmembrane helix</keyword>
<gene>
    <name evidence="9" type="ORF">C0674_06480</name>
    <name evidence="8" type="ORF">St703_13110</name>
</gene>
<sequence length="260" mass="29226">MNQSNYIRELKQLLQDRMPTEELKEVLSDYSSFFISGREEGRSDQQIAEELGTPAMVAQSLIEDQEKLDHRATKKIADPGRRFFAFIIDAFISICPSILASFFISSIIAPALFVLFTSYPSPALGLSVYAGTASYYQDKTVTVHSDSDQQTTTTKREYGKPSTSVITISYMLIAFYLLYGLICTWLMHGQTVGKKLMCLRVRAASGEPASKSAIFYREFLGKTVINSIPIIPLISLFTLLFTKEHKALHDMLADTRVIKF</sequence>
<dbReference type="RefSeq" id="WP_028982980.1">
    <property type="nucleotide sequence ID" value="NZ_AP021853.1"/>
</dbReference>
<dbReference type="EMBL" id="CP025688">
    <property type="protein sequence ID" value="QAA22293.1"/>
    <property type="molecule type" value="Genomic_DNA"/>
</dbReference>
<dbReference type="Pfam" id="PF22564">
    <property type="entry name" value="HAAS"/>
    <property type="match status" value="1"/>
</dbReference>
<comment type="subcellular location">
    <subcellularLocation>
        <location evidence="1">Cell membrane</location>
        <topology evidence="1">Multi-pass membrane protein</topology>
    </subcellularLocation>
</comment>
<evidence type="ECO:0000313" key="10">
    <source>
        <dbReference type="Proteomes" id="UP000285882"/>
    </source>
</evidence>
<evidence type="ECO:0000313" key="11">
    <source>
        <dbReference type="Proteomes" id="UP000326951"/>
    </source>
</evidence>
<feature type="transmembrane region" description="Helical" evidence="6">
    <location>
        <begin position="165"/>
        <end position="187"/>
    </location>
</feature>
<reference evidence="8 11" key="2">
    <citation type="submission" date="2019-09" db="EMBL/GenBank/DDBJ databases">
        <title>Complete genome sequence of Sporolactobacillus terrae 70-3.</title>
        <authorList>
            <person name="Tanaka N."/>
            <person name="Shiwa Y."/>
            <person name="Fujita N."/>
            <person name="Tanasupawat S."/>
        </authorList>
    </citation>
    <scope>NUCLEOTIDE SEQUENCE [LARGE SCALE GENOMIC DNA]</scope>
    <source>
        <strain evidence="8 11">70-3</strain>
    </source>
</reference>
<evidence type="ECO:0000256" key="4">
    <source>
        <dbReference type="ARBA" id="ARBA00022989"/>
    </source>
</evidence>